<evidence type="ECO:0000256" key="1">
    <source>
        <dbReference type="ARBA" id="ARBA00004141"/>
    </source>
</evidence>
<feature type="transmembrane region" description="Helical" evidence="7">
    <location>
        <begin position="430"/>
        <end position="451"/>
    </location>
</feature>
<feature type="transmembrane region" description="Helical" evidence="7">
    <location>
        <begin position="338"/>
        <end position="359"/>
    </location>
</feature>
<dbReference type="InterPro" id="IPR037272">
    <property type="entry name" value="SNS_sf"/>
</dbReference>
<feature type="transmembrane region" description="Helical" evidence="7">
    <location>
        <begin position="1225"/>
        <end position="1244"/>
    </location>
</feature>
<dbReference type="OrthoDB" id="6581954at2759"/>
<feature type="transmembrane region" description="Helical" evidence="7">
    <location>
        <begin position="1344"/>
        <end position="1367"/>
    </location>
</feature>
<organism evidence="8 9">
    <name type="scientific">Trichinella nelsoni</name>
    <dbReference type="NCBI Taxonomy" id="6336"/>
    <lineage>
        <taxon>Eukaryota</taxon>
        <taxon>Metazoa</taxon>
        <taxon>Ecdysozoa</taxon>
        <taxon>Nematoda</taxon>
        <taxon>Enoplea</taxon>
        <taxon>Dorylaimia</taxon>
        <taxon>Trichinellida</taxon>
        <taxon>Trichinellidae</taxon>
        <taxon>Trichinella</taxon>
    </lineage>
</organism>
<dbReference type="Proteomes" id="UP000054630">
    <property type="component" value="Unassembled WGS sequence"/>
</dbReference>
<dbReference type="STRING" id="6336.A0A0V0RWB8"/>
<dbReference type="GO" id="GO:0005886">
    <property type="term" value="C:plasma membrane"/>
    <property type="evidence" value="ECO:0007669"/>
    <property type="project" value="TreeGrafter"/>
</dbReference>
<dbReference type="PANTHER" id="PTHR11616:SF241">
    <property type="entry name" value="SODIUM- AND CHLORIDE-DEPENDENT GLYCINE TRANSPORTER 2"/>
    <property type="match status" value="1"/>
</dbReference>
<feature type="transmembrane region" description="Helical" evidence="7">
    <location>
        <begin position="1091"/>
        <end position="1112"/>
    </location>
</feature>
<dbReference type="GO" id="GO:0035725">
    <property type="term" value="P:sodium ion transmembrane transport"/>
    <property type="evidence" value="ECO:0007669"/>
    <property type="project" value="TreeGrafter"/>
</dbReference>
<evidence type="ECO:0000256" key="4">
    <source>
        <dbReference type="ARBA" id="ARBA00022847"/>
    </source>
</evidence>
<protein>
    <submittedName>
        <fullName evidence="8">Sodium-and chloride-dependent glycine transporter 2</fullName>
    </submittedName>
</protein>
<keyword evidence="4" id="KW-0769">Symport</keyword>
<feature type="transmembrane region" description="Helical" evidence="7">
    <location>
        <begin position="902"/>
        <end position="927"/>
    </location>
</feature>
<proteinExistence type="predicted"/>
<comment type="subcellular location">
    <subcellularLocation>
        <location evidence="1">Membrane</location>
        <topology evidence="1">Multi-pass membrane protein</topology>
    </subcellularLocation>
</comment>
<evidence type="ECO:0000313" key="9">
    <source>
        <dbReference type="Proteomes" id="UP000054630"/>
    </source>
</evidence>
<feature type="transmembrane region" description="Helical" evidence="7">
    <location>
        <begin position="289"/>
        <end position="309"/>
    </location>
</feature>
<feature type="transmembrane region" description="Helical" evidence="7">
    <location>
        <begin position="1264"/>
        <end position="1288"/>
    </location>
</feature>
<feature type="transmembrane region" description="Helical" evidence="7">
    <location>
        <begin position="371"/>
        <end position="396"/>
    </location>
</feature>
<evidence type="ECO:0000256" key="7">
    <source>
        <dbReference type="SAM" id="Phobius"/>
    </source>
</evidence>
<comment type="caution">
    <text evidence="8">The sequence shown here is derived from an EMBL/GenBank/DDBJ whole genome shotgun (WGS) entry which is preliminary data.</text>
</comment>
<accession>A0A0V0RWB8</accession>
<dbReference type="InterPro" id="IPR000175">
    <property type="entry name" value="Na/ntran_symport"/>
</dbReference>
<dbReference type="PRINTS" id="PR00176">
    <property type="entry name" value="NANEUSMPORT"/>
</dbReference>
<gene>
    <name evidence="8" type="primary">Slc6a5</name>
    <name evidence="8" type="ORF">T07_2799</name>
</gene>
<sequence length="1440" mass="163257">MGPTSLSKQNGTSARDRPSVRSVGYAEISVAGVVKPLSSDVTEWPIDVSVCLSPVVFFGVRIALSMSATNQSSSFVRSSSGRSKGTLAERKGLLNNMSMFEQAVPLDESRGQWSKKLDYILSMVGYSVGLSNIWRFPYLCYQNGGGVGWATIVITLMVSTYFNVIIAYSLMFFFESLTMKALPWSLCGNWWNTENCLDYNNASIYESYMRYRSWERNHSAVDYEDIFSSFVNRTIRSPSEEYFNNRVLNISSGIDNMGGLVNHLIPCLFASWLITATCLIKGVKSSGKVVYFTAIFPYFLLTVLLVRGVTLEGATTGIMYYVKPNFTRLVEPRVWSDAAFQVFFSLGPGWGGLITMGSYNRFDNNCLRDSYILPMIMELTSFFAGFVVFSVIGFMAHVTGKKIEEVVAEGPGLAFVTYPEVVSRMPMSQLWAALFFFMVLTVGVDSVFVMVETAITAAHDELKIKKKLKVKRIYILLGACCFMFVCGLAFITKGGMYLLHLVDQYCAFLTVVIICFIELISFAWIYGIKAIFTGAERILSDFEFMIGKSLSPLWPVFWRFATTAVVVAIFFVSVFQYSAELKMGDDYRYPAWSIALGWCISCSSLVLIFVYMIWKLYDTPGETLRQKIRNCTQPTKRWGPANPTIRMEWEAYKNTTKYKQTLKQRLHTFYQRSPLQKYREQMSRGIDVSRRSKQEAQQDRLAWLLIHSNAESHISGHLHLSNSVKTLWKDDCWLPKILRLAEKLTLCSTRGSLAMLSINDNPQHFQANAEFEPEALAAQRITLATVPSRGQLNGTSARDRPSVRSVGYAEISVAGVVKMSATNQSSSFVRSSSGRSKGTLAERKGLLNNMSMFEQAVPLDESRGQWSKKLDYILSMVGYSVGLSNIWRFPYLCYQNGGGVGWATIVITLMVSTYFNVIIAYSLMFFFESLTMKALPWSLCGNWWNTENCLDYNNASIYESYMRYRSWERNHSAVDYEDIFSSFVNRTIRSPSEEYFNNRVLNISSGIDNMGGLVNHLIPCLFASWLITATCLIKGVKSSGKVVYFTAIFPYFLLTVLLVRGVTLEGATTGIMYYVKPNFTRLVEPRVWSDAAFQVFFSLGPGWGGLITMGSYNRFDNNCLRDSYILPMIMELTSFFAGFVVFSVIGFMAHVTGKKIEEVVAEGPGLAFVTYPEVVSRMPMSQLWAALFFFMVLTVGVDSVFVMVETAITAAHDELKIKKKLKVKRIYILLGACCFMFVCGLAFITKGGMYLLHLVDQYCAFLTVVIICFIELISFAWIYGIKAIFTGAERILSDFEFMIGKSLSPLWPVFWRFATTAVVVAIFFVSVFQYSAELKMGDDYRYPAWSIALGWCISCSSLVLIFVYMIWKLYDTPGETLRQKIRNCTQPTKRWGPANPTIRMEWEAYKNTTKYKQTLKQRLHTFYQRSPLQKYREQMSRTAV</sequence>
<feature type="transmembrane region" description="Helical" evidence="7">
    <location>
        <begin position="149"/>
        <end position="174"/>
    </location>
</feature>
<keyword evidence="6 7" id="KW-0472">Membrane</keyword>
<evidence type="ECO:0000256" key="2">
    <source>
        <dbReference type="ARBA" id="ARBA00022448"/>
    </source>
</evidence>
<feature type="transmembrane region" description="Helical" evidence="7">
    <location>
        <begin position="591"/>
        <end position="614"/>
    </location>
</feature>
<feature type="transmembrane region" description="Helical" evidence="7">
    <location>
        <begin position="556"/>
        <end position="579"/>
    </location>
</feature>
<feature type="transmembrane region" description="Helical" evidence="7">
    <location>
        <begin position="1309"/>
        <end position="1332"/>
    </location>
</feature>
<reference evidence="8 9" key="1">
    <citation type="submission" date="2015-01" db="EMBL/GenBank/DDBJ databases">
        <title>Evolution of Trichinella species and genotypes.</title>
        <authorList>
            <person name="Korhonen P.K."/>
            <person name="Edoardo P."/>
            <person name="Giuseppe L.R."/>
            <person name="Gasser R.B."/>
        </authorList>
    </citation>
    <scope>NUCLEOTIDE SEQUENCE [LARGE SCALE GENOMIC DNA]</scope>
    <source>
        <strain evidence="8">ISS37</strain>
    </source>
</reference>
<feature type="transmembrane region" description="Helical" evidence="7">
    <location>
        <begin position="472"/>
        <end position="491"/>
    </location>
</feature>
<feature type="transmembrane region" description="Helical" evidence="7">
    <location>
        <begin position="1042"/>
        <end position="1062"/>
    </location>
</feature>
<dbReference type="GO" id="GO:0015293">
    <property type="term" value="F:symporter activity"/>
    <property type="evidence" value="ECO:0007669"/>
    <property type="project" value="UniProtKB-KW"/>
</dbReference>
<dbReference type="EMBL" id="JYDL01000068">
    <property type="protein sequence ID" value="KRX18771.1"/>
    <property type="molecule type" value="Genomic_DNA"/>
</dbReference>
<feature type="transmembrane region" description="Helical" evidence="7">
    <location>
        <begin position="1124"/>
        <end position="1149"/>
    </location>
</feature>
<keyword evidence="2" id="KW-0813">Transport</keyword>
<dbReference type="SUPFAM" id="SSF161070">
    <property type="entry name" value="SNF-like"/>
    <property type="match status" value="2"/>
</dbReference>
<evidence type="ECO:0000256" key="3">
    <source>
        <dbReference type="ARBA" id="ARBA00022692"/>
    </source>
</evidence>
<feature type="transmembrane region" description="Helical" evidence="7">
    <location>
        <begin position="872"/>
        <end position="890"/>
    </location>
</feature>
<feature type="transmembrane region" description="Helical" evidence="7">
    <location>
        <begin position="511"/>
        <end position="535"/>
    </location>
</feature>
<keyword evidence="5 7" id="KW-1133">Transmembrane helix</keyword>
<keyword evidence="3 7" id="KW-0812">Transmembrane</keyword>
<evidence type="ECO:0000256" key="6">
    <source>
        <dbReference type="ARBA" id="ARBA00023136"/>
    </source>
</evidence>
<feature type="transmembrane region" description="Helical" evidence="7">
    <location>
        <begin position="119"/>
        <end position="137"/>
    </location>
</feature>
<dbReference type="GO" id="GO:0006865">
    <property type="term" value="P:amino acid transport"/>
    <property type="evidence" value="ECO:0007669"/>
    <property type="project" value="TreeGrafter"/>
</dbReference>
<feature type="transmembrane region" description="Helical" evidence="7">
    <location>
        <begin position="1183"/>
        <end position="1204"/>
    </location>
</feature>
<evidence type="ECO:0000313" key="8">
    <source>
        <dbReference type="EMBL" id="KRX18771.1"/>
    </source>
</evidence>
<dbReference type="PANTHER" id="PTHR11616">
    <property type="entry name" value="SODIUM/CHLORIDE DEPENDENT TRANSPORTER"/>
    <property type="match status" value="1"/>
</dbReference>
<dbReference type="PROSITE" id="PS50267">
    <property type="entry name" value="NA_NEUROTRAN_SYMP_3"/>
    <property type="match status" value="2"/>
</dbReference>
<dbReference type="Pfam" id="PF00209">
    <property type="entry name" value="SNF"/>
    <property type="match status" value="2"/>
</dbReference>
<keyword evidence="9" id="KW-1185">Reference proteome</keyword>
<name>A0A0V0RWB8_9BILA</name>
<evidence type="ECO:0000256" key="5">
    <source>
        <dbReference type="ARBA" id="ARBA00022989"/>
    </source>
</evidence>